<dbReference type="InterPro" id="IPR029058">
    <property type="entry name" value="AB_hydrolase_fold"/>
</dbReference>
<evidence type="ECO:0000313" key="1">
    <source>
        <dbReference type="EMBL" id="CAB3887469.1"/>
    </source>
</evidence>
<protein>
    <submittedName>
        <fullName evidence="1">Uncharacterized protein</fullName>
    </submittedName>
</protein>
<accession>A0A2M9GY08</accession>
<reference evidence="1 2" key="1">
    <citation type="submission" date="2020-04" db="EMBL/GenBank/DDBJ databases">
        <authorList>
            <person name="De Canck E."/>
        </authorList>
    </citation>
    <scope>NUCLEOTIDE SEQUENCE [LARGE SCALE GENOMIC DNA]</scope>
    <source>
        <strain evidence="1 2">LMG 3328</strain>
    </source>
</reference>
<gene>
    <name evidence="1" type="ORF">LMG3328_03612</name>
</gene>
<proteinExistence type="predicted"/>
<dbReference type="SUPFAM" id="SSF53474">
    <property type="entry name" value="alpha/beta-Hydrolases"/>
    <property type="match status" value="1"/>
</dbReference>
<dbReference type="Proteomes" id="UP000494122">
    <property type="component" value="Unassembled WGS sequence"/>
</dbReference>
<name>A0A2M9GY08_9BURK</name>
<dbReference type="Gene3D" id="3.40.50.1820">
    <property type="entry name" value="alpha/beta hydrolase"/>
    <property type="match status" value="1"/>
</dbReference>
<sequence length="293" mass="32583">MSTATPDSQADLLARQNARRLYDQGPTTVYAHAGDKRFAYCLYVPESIEDATRPVDLVVVVHGSNRAMETYRNSFAEFGRWNDCVILAPLFPVGVLGDGNGDGYKQILEGDIRYDQILLDMVAEVGKKYGRNFDTFALFGYSGGGQFTNRFCYLHPDRLWAASIGAPGSVTLLDTARKWWVGVADMETRFGKALNLDALRQVPIHMVVGAADLETWEITHRPGGKHYMEGANDAGRTRPERLERLRASFEAAGVSATLDQIPNVPHMGIKVMPAAQKFFAAVLRERRARQARQ</sequence>
<evidence type="ECO:0000313" key="2">
    <source>
        <dbReference type="Proteomes" id="UP000494122"/>
    </source>
</evidence>
<dbReference type="AlphaFoldDB" id="A0A2M9GY08"/>
<organism evidence="1 2">
    <name type="scientific">Achromobacter ruhlandii</name>
    <dbReference type="NCBI Taxonomy" id="72557"/>
    <lineage>
        <taxon>Bacteria</taxon>
        <taxon>Pseudomonadati</taxon>
        <taxon>Pseudomonadota</taxon>
        <taxon>Betaproteobacteria</taxon>
        <taxon>Burkholderiales</taxon>
        <taxon>Alcaligenaceae</taxon>
        <taxon>Achromobacter</taxon>
    </lineage>
</organism>
<dbReference type="EMBL" id="CADILE010000010">
    <property type="protein sequence ID" value="CAB3887469.1"/>
    <property type="molecule type" value="Genomic_DNA"/>
</dbReference>
<dbReference type="RefSeq" id="WP_100508278.1">
    <property type="nucleotide sequence ID" value="NZ_CADILE010000010.1"/>
</dbReference>